<dbReference type="InterPro" id="IPR044730">
    <property type="entry name" value="RNase_H-like_dom_plant"/>
</dbReference>
<dbReference type="PANTHER" id="PTHR33710">
    <property type="entry name" value="BNAC02G09200D PROTEIN"/>
    <property type="match status" value="1"/>
</dbReference>
<dbReference type="Proteomes" id="UP001187192">
    <property type="component" value="Unassembled WGS sequence"/>
</dbReference>
<dbReference type="InterPro" id="IPR036691">
    <property type="entry name" value="Endo/exonu/phosph_ase_sf"/>
</dbReference>
<feature type="domain" description="RNase H type-1" evidence="1">
    <location>
        <begin position="436"/>
        <end position="526"/>
    </location>
</feature>
<dbReference type="Gene3D" id="3.60.10.10">
    <property type="entry name" value="Endonuclease/exonuclease/phosphatase"/>
    <property type="match status" value="1"/>
</dbReference>
<dbReference type="Pfam" id="PF13456">
    <property type="entry name" value="RVT_3"/>
    <property type="match status" value="1"/>
</dbReference>
<dbReference type="CDD" id="cd06222">
    <property type="entry name" value="RNase_H_like"/>
    <property type="match status" value="1"/>
</dbReference>
<accession>A0AA88DR93</accession>
<evidence type="ECO:0000313" key="2">
    <source>
        <dbReference type="EMBL" id="GMN59414.1"/>
    </source>
</evidence>
<name>A0AA88DR93_FICCA</name>
<organism evidence="2 3">
    <name type="scientific">Ficus carica</name>
    <name type="common">Common fig</name>
    <dbReference type="NCBI Taxonomy" id="3494"/>
    <lineage>
        <taxon>Eukaryota</taxon>
        <taxon>Viridiplantae</taxon>
        <taxon>Streptophyta</taxon>
        <taxon>Embryophyta</taxon>
        <taxon>Tracheophyta</taxon>
        <taxon>Spermatophyta</taxon>
        <taxon>Magnoliopsida</taxon>
        <taxon>eudicotyledons</taxon>
        <taxon>Gunneridae</taxon>
        <taxon>Pentapetalae</taxon>
        <taxon>rosids</taxon>
        <taxon>fabids</taxon>
        <taxon>Rosales</taxon>
        <taxon>Moraceae</taxon>
        <taxon>Ficeae</taxon>
        <taxon>Ficus</taxon>
    </lineage>
</organism>
<dbReference type="SUPFAM" id="SSF56219">
    <property type="entry name" value="DNase I-like"/>
    <property type="match status" value="1"/>
</dbReference>
<comment type="caution">
    <text evidence="2">The sequence shown here is derived from an EMBL/GenBank/DDBJ whole genome shotgun (WGS) entry which is preliminary data.</text>
</comment>
<evidence type="ECO:0000313" key="3">
    <source>
        <dbReference type="Proteomes" id="UP001187192"/>
    </source>
</evidence>
<gene>
    <name evidence="2" type="ORF">TIFTF001_028508</name>
</gene>
<sequence>MPDFCYYCGKLGHGVKDYLVDGVFDVTDMSILLYDHISPAVRRNSFLNAPTIDRENLIGTSDNHGRVNYSVINEPIKENNVVNGEVTRMGSVESKKTFRDNTQNDEVANRDEVCFEFSANGGVGNGNGSCTGVRKWKHVARKKGNKGVLPMVVAELKMEWRKQKCWLKEMLRRIMADGGASLVFMAIQFVVNDIFQKEGESDLFQPSMIRFIETVENCQLVDLQCDGPKLTWDNSLDDEDNIRERLDRMLGSEDLISLYLNFSIQVLNFYDSDHRALWLELVDEAFGAALRDSWRPMNGGVSGDCWNASLGRCASDLRNWSSQTLYCDWMVEDIITNRGWDRMIINNILFLVDQEYAPEVWDSSLWPAISNAKVGSFDGLCVIWSNMALKTNLKILCDVASAIWKARNQWIHDGPKVSAMETLEKVGRFLRDYQACSKKIHGSFSPFMAECLALMEDLLFVKNCGICIQITEVDGTRVVQAVNCGDSLAEEGAVINDIIKLFSISPQWSCSAICHEANRVAHCLAASMFILENEVHDWDKVPIFVTPMVLADLAY</sequence>
<evidence type="ECO:0000259" key="1">
    <source>
        <dbReference type="Pfam" id="PF13456"/>
    </source>
</evidence>
<dbReference type="GO" id="GO:0003676">
    <property type="term" value="F:nucleic acid binding"/>
    <property type="evidence" value="ECO:0007669"/>
    <property type="project" value="InterPro"/>
</dbReference>
<dbReference type="PANTHER" id="PTHR33710:SF73">
    <property type="entry name" value="ZINC KNUCKLE CX2CX4HX4C DOMAIN-CONTAINING PROTEIN"/>
    <property type="match status" value="1"/>
</dbReference>
<reference evidence="2" key="1">
    <citation type="submission" date="2023-07" db="EMBL/GenBank/DDBJ databases">
        <title>draft genome sequence of fig (Ficus carica).</title>
        <authorList>
            <person name="Takahashi T."/>
            <person name="Nishimura K."/>
        </authorList>
    </citation>
    <scope>NUCLEOTIDE SEQUENCE</scope>
</reference>
<dbReference type="InterPro" id="IPR002156">
    <property type="entry name" value="RNaseH_domain"/>
</dbReference>
<keyword evidence="3" id="KW-1185">Reference proteome</keyword>
<dbReference type="AlphaFoldDB" id="A0AA88DR93"/>
<dbReference type="GO" id="GO:0004523">
    <property type="term" value="F:RNA-DNA hybrid ribonuclease activity"/>
    <property type="evidence" value="ECO:0007669"/>
    <property type="project" value="InterPro"/>
</dbReference>
<dbReference type="EMBL" id="BTGU01000087">
    <property type="protein sequence ID" value="GMN59414.1"/>
    <property type="molecule type" value="Genomic_DNA"/>
</dbReference>
<protein>
    <recommendedName>
        <fullName evidence="1">RNase H type-1 domain-containing protein</fullName>
    </recommendedName>
</protein>
<proteinExistence type="predicted"/>